<accession>A0A9P6E5E8</accession>
<dbReference type="InterPro" id="IPR008928">
    <property type="entry name" value="6-hairpin_glycosidase_sf"/>
</dbReference>
<name>A0A9P6E5E8_9AGAR</name>
<reference evidence="3" key="1">
    <citation type="submission" date="2020-11" db="EMBL/GenBank/DDBJ databases">
        <authorList>
            <consortium name="DOE Joint Genome Institute"/>
            <person name="Ahrendt S."/>
            <person name="Riley R."/>
            <person name="Andreopoulos W."/>
            <person name="Labutti K."/>
            <person name="Pangilinan J."/>
            <person name="Ruiz-Duenas F.J."/>
            <person name="Barrasa J.M."/>
            <person name="Sanchez-Garcia M."/>
            <person name="Camarero S."/>
            <person name="Miyauchi S."/>
            <person name="Serrano A."/>
            <person name="Linde D."/>
            <person name="Babiker R."/>
            <person name="Drula E."/>
            <person name="Ayuso-Fernandez I."/>
            <person name="Pacheco R."/>
            <person name="Padilla G."/>
            <person name="Ferreira P."/>
            <person name="Barriuso J."/>
            <person name="Kellner H."/>
            <person name="Castanera R."/>
            <person name="Alfaro M."/>
            <person name="Ramirez L."/>
            <person name="Pisabarro A.G."/>
            <person name="Kuo A."/>
            <person name="Tritt A."/>
            <person name="Lipzen A."/>
            <person name="He G."/>
            <person name="Yan M."/>
            <person name="Ng V."/>
            <person name="Cullen D."/>
            <person name="Martin F."/>
            <person name="Rosso M.-N."/>
            <person name="Henrissat B."/>
            <person name="Hibbett D."/>
            <person name="Martinez A.T."/>
            <person name="Grigoriev I.V."/>
        </authorList>
    </citation>
    <scope>NUCLEOTIDE SEQUENCE</scope>
    <source>
        <strain evidence="3">CBS 506.95</strain>
    </source>
</reference>
<dbReference type="Gene3D" id="1.50.10.10">
    <property type="match status" value="1"/>
</dbReference>
<dbReference type="OrthoDB" id="4138492at2759"/>
<dbReference type="PANTHER" id="PTHR41814">
    <property type="entry name" value="EXPRESSED PROTEIN"/>
    <property type="match status" value="1"/>
</dbReference>
<proteinExistence type="predicted"/>
<dbReference type="SUPFAM" id="SSF48208">
    <property type="entry name" value="Six-hairpin glycosidases"/>
    <property type="match status" value="1"/>
</dbReference>
<keyword evidence="3" id="KW-0326">Glycosidase</keyword>
<sequence>MRRSITLILLGTLTRYIRAQDLTDAQIGTINSRLSDSAKTSWELGTRTQTLIELNAQTYSVFSDQSLPPPSSPSGGDASGLQAVFGIAKSVVSNRVKTSGPAPLVEDGSAADPASIGVAVLIANLTGQDKGQVDYSGAAKSQIDYLLTSVPKSSDGAISHRAANLQLWSDFVYMVPPFLAYYGVTTKNKSMVAEAYNQVKLYRNHLRDGKKGMWKHIALGTSGNDDGFWSTGNGWAAAGILRVWATMKHSGYSSSFKNEQKDLANWVKEIHSGIYQHLDNTNLFTNYADRPLTSSGNFYDASSTAFLASTVYRAAVLLDQHTYLPQAERSRKALSASNSNSSSSTSSSSLDSYKHFTSEGWLTPVVDPHAFGQQGSQSPEGQAFVVQMHAAWKEWVKDGSKGANAASSARLTVEVQNLVLLVGLIGGPLQWL</sequence>
<dbReference type="InterPro" id="IPR010905">
    <property type="entry name" value="Glyco_hydro_88"/>
</dbReference>
<organism evidence="3 4">
    <name type="scientific">Crepidotus variabilis</name>
    <dbReference type="NCBI Taxonomy" id="179855"/>
    <lineage>
        <taxon>Eukaryota</taxon>
        <taxon>Fungi</taxon>
        <taxon>Dikarya</taxon>
        <taxon>Basidiomycota</taxon>
        <taxon>Agaricomycotina</taxon>
        <taxon>Agaricomycetes</taxon>
        <taxon>Agaricomycetidae</taxon>
        <taxon>Agaricales</taxon>
        <taxon>Agaricineae</taxon>
        <taxon>Crepidotaceae</taxon>
        <taxon>Crepidotus</taxon>
    </lineage>
</organism>
<dbReference type="AlphaFoldDB" id="A0A9P6E5E8"/>
<evidence type="ECO:0000313" key="3">
    <source>
        <dbReference type="EMBL" id="KAF9522896.1"/>
    </source>
</evidence>
<keyword evidence="2" id="KW-0732">Signal</keyword>
<protein>
    <submittedName>
        <fullName evidence="3">Six-hairpin glycosidase-like protein</fullName>
    </submittedName>
</protein>
<dbReference type="GO" id="GO:0005975">
    <property type="term" value="P:carbohydrate metabolic process"/>
    <property type="evidence" value="ECO:0007669"/>
    <property type="project" value="InterPro"/>
</dbReference>
<keyword evidence="1" id="KW-0378">Hydrolase</keyword>
<evidence type="ECO:0000256" key="2">
    <source>
        <dbReference type="SAM" id="SignalP"/>
    </source>
</evidence>
<dbReference type="InterPro" id="IPR012341">
    <property type="entry name" value="6hp_glycosidase-like_sf"/>
</dbReference>
<feature type="chain" id="PRO_5040420382" evidence="2">
    <location>
        <begin position="20"/>
        <end position="432"/>
    </location>
</feature>
<evidence type="ECO:0000256" key="1">
    <source>
        <dbReference type="ARBA" id="ARBA00022801"/>
    </source>
</evidence>
<gene>
    <name evidence="3" type="ORF">CPB83DRAFT_863856</name>
</gene>
<dbReference type="Proteomes" id="UP000807306">
    <property type="component" value="Unassembled WGS sequence"/>
</dbReference>
<keyword evidence="4" id="KW-1185">Reference proteome</keyword>
<evidence type="ECO:0000313" key="4">
    <source>
        <dbReference type="Proteomes" id="UP000807306"/>
    </source>
</evidence>
<dbReference type="EMBL" id="MU157931">
    <property type="protein sequence ID" value="KAF9522896.1"/>
    <property type="molecule type" value="Genomic_DNA"/>
</dbReference>
<feature type="signal peptide" evidence="2">
    <location>
        <begin position="1"/>
        <end position="19"/>
    </location>
</feature>
<dbReference type="GO" id="GO:0016798">
    <property type="term" value="F:hydrolase activity, acting on glycosyl bonds"/>
    <property type="evidence" value="ECO:0007669"/>
    <property type="project" value="UniProtKB-KW"/>
</dbReference>
<comment type="caution">
    <text evidence="3">The sequence shown here is derived from an EMBL/GenBank/DDBJ whole genome shotgun (WGS) entry which is preliminary data.</text>
</comment>
<dbReference type="PANTHER" id="PTHR41814:SF1">
    <property type="entry name" value="CELLULASE"/>
    <property type="match status" value="1"/>
</dbReference>
<dbReference type="Pfam" id="PF07470">
    <property type="entry name" value="Glyco_hydro_88"/>
    <property type="match status" value="1"/>
</dbReference>